<evidence type="ECO:0000256" key="9">
    <source>
        <dbReference type="ARBA" id="ARBA00022975"/>
    </source>
</evidence>
<dbReference type="GO" id="GO:0005743">
    <property type="term" value="C:mitochondrial inner membrane"/>
    <property type="evidence" value="ECO:0007669"/>
    <property type="project" value="UniProtKB-SubCell"/>
</dbReference>
<dbReference type="PANTHER" id="PTHR48109:SF4">
    <property type="entry name" value="DIHYDROOROTATE DEHYDROGENASE (QUINONE), MITOCHONDRIAL"/>
    <property type="match status" value="1"/>
</dbReference>
<protein>
    <recommendedName>
        <fullName evidence="6 13">Dihydroorotate dehydrogenase (quinone), mitochondrial</fullName>
        <shortName evidence="13">DHOdehase</shortName>
        <ecNumber evidence="5 13">1.3.5.2</ecNumber>
    </recommendedName>
</protein>
<keyword evidence="9" id="KW-0665">Pyrimidine biosynthesis</keyword>
<dbReference type="GO" id="GO:0006222">
    <property type="term" value="P:UMP biosynthetic process"/>
    <property type="evidence" value="ECO:0007669"/>
    <property type="project" value="InterPro"/>
</dbReference>
<evidence type="ECO:0000256" key="4">
    <source>
        <dbReference type="ARBA" id="ARBA00005359"/>
    </source>
</evidence>
<accession>A0AAN0J7E7</accession>
<evidence type="ECO:0000256" key="8">
    <source>
        <dbReference type="ARBA" id="ARBA00022643"/>
    </source>
</evidence>
<dbReference type="Pfam" id="PF01180">
    <property type="entry name" value="DHO_dh"/>
    <property type="match status" value="1"/>
</dbReference>
<evidence type="ECO:0000313" key="16">
    <source>
        <dbReference type="Proteomes" id="UP000007879"/>
    </source>
</evidence>
<evidence type="ECO:0000256" key="12">
    <source>
        <dbReference type="ARBA" id="ARBA00048639"/>
    </source>
</evidence>
<evidence type="ECO:0000256" key="6">
    <source>
        <dbReference type="ARBA" id="ARBA00017599"/>
    </source>
</evidence>
<comment type="function">
    <text evidence="1">Catalyzes the conversion of dihydroorotate to orotate with quinone as electron acceptor.</text>
</comment>
<evidence type="ECO:0000256" key="7">
    <source>
        <dbReference type="ARBA" id="ARBA00022630"/>
    </source>
</evidence>
<sequence>MKRFLAITGCTGLAVGLTALSLSTGSDWSYRYVAMPLVRLMDPERAHRAAVRLANWAPSTHVEDEKILNTQVWGLSFSNPIGMAAGFDKHGEAYVGLFKVGFGFVEIGSVTPHPQPGNSRPRVFRLNEDKAVINRYGFNSDGHYIVKERIMKWAEQKKQFPRRQLGVNLGKNKTSTDAVDDYVQGIRELGGHADYIVINISSPNTPGLRSLQVLVKIAPDLNDSDKEDIAEVVIRKEGGADGIIICNTTVSRENLKSSHRSEAGGLSGEPLKGLSTQLIQEMYQLTKGKVPIIGVGGVSSGQDAYDKIRAGASLVQLYTGLVYEGPPLVGRIKKELALLLK</sequence>
<dbReference type="InterPro" id="IPR013785">
    <property type="entry name" value="Aldolase_TIM"/>
</dbReference>
<evidence type="ECO:0000259" key="14">
    <source>
        <dbReference type="Pfam" id="PF01180"/>
    </source>
</evidence>
<keyword evidence="11" id="KW-0472">Membrane</keyword>
<dbReference type="SUPFAM" id="SSF51395">
    <property type="entry name" value="FMN-linked oxidoreductases"/>
    <property type="match status" value="1"/>
</dbReference>
<dbReference type="PROSITE" id="PS00911">
    <property type="entry name" value="DHODEHASE_1"/>
    <property type="match status" value="1"/>
</dbReference>
<dbReference type="EnsemblMetazoa" id="XM_019997390.1">
    <property type="protein sequence ID" value="XP_019852949.1"/>
    <property type="gene ID" value="LOC105312960"/>
</dbReference>
<dbReference type="InterPro" id="IPR050074">
    <property type="entry name" value="DHO_dehydrogenase"/>
</dbReference>
<dbReference type="AlphaFoldDB" id="A0AAN0J7E7"/>
<dbReference type="GO" id="GO:0106430">
    <property type="term" value="F:dihydroorotate dehydrogenase (quinone) activity"/>
    <property type="evidence" value="ECO:0007669"/>
    <property type="project" value="UniProtKB-EC"/>
</dbReference>
<feature type="domain" description="Dihydroorotate dehydrogenase catalytic" evidence="14">
    <location>
        <begin position="68"/>
        <end position="212"/>
    </location>
</feature>
<comment type="pathway">
    <text evidence="3 13">Pyrimidine metabolism; UMP biosynthesis via de novo pathway; orotate from (S)-dihydroorotate (quinone route): step 1/1.</text>
</comment>
<comment type="similarity">
    <text evidence="4 13">Belongs to the dihydroorotate dehydrogenase family. Type 2 subfamily.</text>
</comment>
<dbReference type="PIRSF" id="PIRSF000164">
    <property type="entry name" value="DHO_oxidase"/>
    <property type="match status" value="1"/>
</dbReference>
<dbReference type="InterPro" id="IPR001295">
    <property type="entry name" value="Dihydroorotate_DH_CS"/>
</dbReference>
<dbReference type="NCBIfam" id="TIGR01036">
    <property type="entry name" value="pyrD_sub2"/>
    <property type="match status" value="1"/>
</dbReference>
<gene>
    <name evidence="15" type="primary">105312960</name>
</gene>
<reference evidence="15" key="2">
    <citation type="submission" date="2024-06" db="UniProtKB">
        <authorList>
            <consortium name="EnsemblMetazoa"/>
        </authorList>
    </citation>
    <scope>IDENTIFICATION</scope>
</reference>
<evidence type="ECO:0000256" key="1">
    <source>
        <dbReference type="ARBA" id="ARBA00003125"/>
    </source>
</evidence>
<evidence type="ECO:0000256" key="5">
    <source>
        <dbReference type="ARBA" id="ARBA00012791"/>
    </source>
</evidence>
<dbReference type="GO" id="GO:0006207">
    <property type="term" value="P:'de novo' pyrimidine nucleobase biosynthetic process"/>
    <property type="evidence" value="ECO:0007669"/>
    <property type="project" value="InterPro"/>
</dbReference>
<evidence type="ECO:0000256" key="13">
    <source>
        <dbReference type="RuleBase" id="RU361255"/>
    </source>
</evidence>
<keyword evidence="13" id="KW-0496">Mitochondrion</keyword>
<keyword evidence="8 13" id="KW-0288">FMN</keyword>
<dbReference type="Gene3D" id="3.20.20.70">
    <property type="entry name" value="Aldolase class I"/>
    <property type="match status" value="2"/>
</dbReference>
<dbReference type="CDD" id="cd04738">
    <property type="entry name" value="DHOD_2_like"/>
    <property type="match status" value="1"/>
</dbReference>
<comment type="cofactor">
    <cofactor evidence="13">
        <name>FMN</name>
        <dbReference type="ChEBI" id="CHEBI:58210"/>
    </cofactor>
    <text evidence="13">Binds 1 FMN per subunit.</text>
</comment>
<keyword evidence="7 13" id="KW-0285">Flavoprotein</keyword>
<comment type="catalytic activity">
    <reaction evidence="12 13">
        <text>(S)-dihydroorotate + a quinone = orotate + a quinol</text>
        <dbReference type="Rhea" id="RHEA:30187"/>
        <dbReference type="ChEBI" id="CHEBI:24646"/>
        <dbReference type="ChEBI" id="CHEBI:30839"/>
        <dbReference type="ChEBI" id="CHEBI:30864"/>
        <dbReference type="ChEBI" id="CHEBI:132124"/>
        <dbReference type="EC" id="1.3.5.2"/>
    </reaction>
</comment>
<comment type="subcellular location">
    <subcellularLocation>
        <location evidence="2">Membrane</location>
    </subcellularLocation>
    <subcellularLocation>
        <location evidence="13">Mitochondrion inner membrane</location>
        <topology evidence="13">Single-pass membrane protein</topology>
    </subcellularLocation>
</comment>
<dbReference type="InterPro" id="IPR005720">
    <property type="entry name" value="Dihydroorotate_DH_cat"/>
</dbReference>
<dbReference type="EC" id="1.3.5.2" evidence="5 13"/>
<evidence type="ECO:0000256" key="10">
    <source>
        <dbReference type="ARBA" id="ARBA00023002"/>
    </source>
</evidence>
<dbReference type="PANTHER" id="PTHR48109">
    <property type="entry name" value="DIHYDROOROTATE DEHYDROGENASE (QUINONE), MITOCHONDRIAL-RELATED"/>
    <property type="match status" value="1"/>
</dbReference>
<name>A0AAN0J7E7_AMPQE</name>
<evidence type="ECO:0000313" key="15">
    <source>
        <dbReference type="EnsemblMetazoa" id="XP_019852949.1"/>
    </source>
</evidence>
<keyword evidence="10 13" id="KW-0560">Oxidoreductase</keyword>
<dbReference type="InterPro" id="IPR005719">
    <property type="entry name" value="Dihydroorotate_DH_2"/>
</dbReference>
<reference evidence="16" key="1">
    <citation type="journal article" date="2010" name="Nature">
        <title>The Amphimedon queenslandica genome and the evolution of animal complexity.</title>
        <authorList>
            <person name="Srivastava M."/>
            <person name="Simakov O."/>
            <person name="Chapman J."/>
            <person name="Fahey B."/>
            <person name="Gauthier M.E."/>
            <person name="Mitros T."/>
            <person name="Richards G.S."/>
            <person name="Conaco C."/>
            <person name="Dacre M."/>
            <person name="Hellsten U."/>
            <person name="Larroux C."/>
            <person name="Putnam N.H."/>
            <person name="Stanke M."/>
            <person name="Adamska M."/>
            <person name="Darling A."/>
            <person name="Degnan S.M."/>
            <person name="Oakley T.H."/>
            <person name="Plachetzki D.C."/>
            <person name="Zhai Y."/>
            <person name="Adamski M."/>
            <person name="Calcino A."/>
            <person name="Cummins S.F."/>
            <person name="Goodstein D.M."/>
            <person name="Harris C."/>
            <person name="Jackson D.J."/>
            <person name="Leys S.P."/>
            <person name="Shu S."/>
            <person name="Woodcroft B.J."/>
            <person name="Vervoort M."/>
            <person name="Kosik K.S."/>
            <person name="Manning G."/>
            <person name="Degnan B.M."/>
            <person name="Rokhsar D.S."/>
        </authorList>
    </citation>
    <scope>NUCLEOTIDE SEQUENCE [LARGE SCALE GENOMIC DNA]</scope>
</reference>
<organism evidence="15 16">
    <name type="scientific">Amphimedon queenslandica</name>
    <name type="common">Sponge</name>
    <dbReference type="NCBI Taxonomy" id="400682"/>
    <lineage>
        <taxon>Eukaryota</taxon>
        <taxon>Metazoa</taxon>
        <taxon>Porifera</taxon>
        <taxon>Demospongiae</taxon>
        <taxon>Heteroscleromorpha</taxon>
        <taxon>Haplosclerida</taxon>
        <taxon>Niphatidae</taxon>
        <taxon>Amphimedon</taxon>
    </lineage>
</organism>
<dbReference type="InterPro" id="IPR012135">
    <property type="entry name" value="Dihydroorotate_DH_1_2"/>
</dbReference>
<dbReference type="Proteomes" id="UP000007879">
    <property type="component" value="Unassembled WGS sequence"/>
</dbReference>
<keyword evidence="13" id="KW-0999">Mitochondrion inner membrane</keyword>
<keyword evidence="16" id="KW-1185">Reference proteome</keyword>
<evidence type="ECO:0000256" key="2">
    <source>
        <dbReference type="ARBA" id="ARBA00004370"/>
    </source>
</evidence>
<evidence type="ECO:0000256" key="3">
    <source>
        <dbReference type="ARBA" id="ARBA00005161"/>
    </source>
</evidence>
<proteinExistence type="inferred from homology"/>
<evidence type="ECO:0000256" key="11">
    <source>
        <dbReference type="ARBA" id="ARBA00023136"/>
    </source>
</evidence>
<dbReference type="PROSITE" id="PS00912">
    <property type="entry name" value="DHODEHASE_2"/>
    <property type="match status" value="1"/>
</dbReference>